<keyword evidence="2" id="KW-0808">Transferase</keyword>
<dbReference type="Proteomes" id="UP000734854">
    <property type="component" value="Unassembled WGS sequence"/>
</dbReference>
<evidence type="ECO:0000256" key="4">
    <source>
        <dbReference type="ARBA" id="ARBA00022777"/>
    </source>
</evidence>
<keyword evidence="1" id="KW-0723">Serine/threonine-protein kinase</keyword>
<keyword evidence="4" id="KW-0418">Kinase</keyword>
<evidence type="ECO:0000256" key="3">
    <source>
        <dbReference type="ARBA" id="ARBA00022741"/>
    </source>
</evidence>
<dbReference type="GO" id="GO:0009742">
    <property type="term" value="P:brassinosteroid mediated signaling pathway"/>
    <property type="evidence" value="ECO:0007669"/>
    <property type="project" value="TreeGrafter"/>
</dbReference>
<keyword evidence="3" id="KW-0547">Nucleotide-binding</keyword>
<organism evidence="6 7">
    <name type="scientific">Zingiber officinale</name>
    <name type="common">Ginger</name>
    <name type="synonym">Amomum zingiber</name>
    <dbReference type="NCBI Taxonomy" id="94328"/>
    <lineage>
        <taxon>Eukaryota</taxon>
        <taxon>Viridiplantae</taxon>
        <taxon>Streptophyta</taxon>
        <taxon>Embryophyta</taxon>
        <taxon>Tracheophyta</taxon>
        <taxon>Spermatophyta</taxon>
        <taxon>Magnoliopsida</taxon>
        <taxon>Liliopsida</taxon>
        <taxon>Zingiberales</taxon>
        <taxon>Zingiberaceae</taxon>
        <taxon>Zingiber</taxon>
    </lineage>
</organism>
<dbReference type="GO" id="GO:0005634">
    <property type="term" value="C:nucleus"/>
    <property type="evidence" value="ECO:0007669"/>
    <property type="project" value="TreeGrafter"/>
</dbReference>
<dbReference type="GO" id="GO:0030154">
    <property type="term" value="P:cell differentiation"/>
    <property type="evidence" value="ECO:0007669"/>
    <property type="project" value="TreeGrafter"/>
</dbReference>
<sequence length="151" mass="17699">MLGDWGDLAIKKVLLDRRYKYRELQLIHSMDHPNVIALKYCFFSTTNKDQLFLNLVMEFFLKIIYRVLKHYSNVYQRMPLVNMKLYMYQDGQMVDNHCDVHFSRDGCIVQDQVSGQVIAKGPKVGRLFPLQFSVPRKLSFSSIVTANKTDI</sequence>
<dbReference type="GO" id="GO:0005524">
    <property type="term" value="F:ATP binding"/>
    <property type="evidence" value="ECO:0007669"/>
    <property type="project" value="UniProtKB-KW"/>
</dbReference>
<accession>A0A8J5LQY9</accession>
<evidence type="ECO:0000256" key="5">
    <source>
        <dbReference type="ARBA" id="ARBA00022840"/>
    </source>
</evidence>
<name>A0A8J5LQY9_ZINOF</name>
<evidence type="ECO:0000256" key="1">
    <source>
        <dbReference type="ARBA" id="ARBA00022527"/>
    </source>
</evidence>
<gene>
    <name evidence="6" type="ORF">ZIOFF_016520</name>
</gene>
<protein>
    <recommendedName>
        <fullName evidence="8">Protein kinase domain-containing protein</fullName>
    </recommendedName>
</protein>
<dbReference type="EMBL" id="JACMSC010000004">
    <property type="protein sequence ID" value="KAG6526530.1"/>
    <property type="molecule type" value="Genomic_DNA"/>
</dbReference>
<keyword evidence="5" id="KW-0067">ATP-binding</keyword>
<evidence type="ECO:0000256" key="2">
    <source>
        <dbReference type="ARBA" id="ARBA00022679"/>
    </source>
</evidence>
<reference evidence="6 7" key="1">
    <citation type="submission" date="2020-08" db="EMBL/GenBank/DDBJ databases">
        <title>Plant Genome Project.</title>
        <authorList>
            <person name="Zhang R.-G."/>
        </authorList>
    </citation>
    <scope>NUCLEOTIDE SEQUENCE [LARGE SCALE GENOMIC DNA]</scope>
    <source>
        <tissue evidence="6">Rhizome</tissue>
    </source>
</reference>
<dbReference type="SUPFAM" id="SSF56112">
    <property type="entry name" value="Protein kinase-like (PK-like)"/>
    <property type="match status" value="1"/>
</dbReference>
<dbReference type="GO" id="GO:0005737">
    <property type="term" value="C:cytoplasm"/>
    <property type="evidence" value="ECO:0007669"/>
    <property type="project" value="TreeGrafter"/>
</dbReference>
<comment type="caution">
    <text evidence="6">The sequence shown here is derived from an EMBL/GenBank/DDBJ whole genome shotgun (WGS) entry which is preliminary data.</text>
</comment>
<dbReference type="InterPro" id="IPR050591">
    <property type="entry name" value="GSK-3"/>
</dbReference>
<dbReference type="Gene3D" id="3.30.200.20">
    <property type="entry name" value="Phosphorylase Kinase, domain 1"/>
    <property type="match status" value="1"/>
</dbReference>
<keyword evidence="7" id="KW-1185">Reference proteome</keyword>
<evidence type="ECO:0008006" key="8">
    <source>
        <dbReference type="Google" id="ProtNLM"/>
    </source>
</evidence>
<dbReference type="GO" id="GO:0004674">
    <property type="term" value="F:protein serine/threonine kinase activity"/>
    <property type="evidence" value="ECO:0007669"/>
    <property type="project" value="UniProtKB-KW"/>
</dbReference>
<dbReference type="PANTHER" id="PTHR24057:SF5">
    <property type="entry name" value="SHAGGY-RELATED PROTEIN KINASE IOTA-RELATED"/>
    <property type="match status" value="1"/>
</dbReference>
<dbReference type="AlphaFoldDB" id="A0A8J5LQY9"/>
<dbReference type="InterPro" id="IPR011009">
    <property type="entry name" value="Kinase-like_dom_sf"/>
</dbReference>
<dbReference type="PANTHER" id="PTHR24057">
    <property type="entry name" value="GLYCOGEN SYNTHASE KINASE-3 ALPHA"/>
    <property type="match status" value="1"/>
</dbReference>
<proteinExistence type="predicted"/>
<evidence type="ECO:0000313" key="7">
    <source>
        <dbReference type="Proteomes" id="UP000734854"/>
    </source>
</evidence>
<evidence type="ECO:0000313" key="6">
    <source>
        <dbReference type="EMBL" id="KAG6526530.1"/>
    </source>
</evidence>